<dbReference type="InterPro" id="IPR051400">
    <property type="entry name" value="HAD-like_hydrolase"/>
</dbReference>
<evidence type="ECO:0000256" key="2">
    <source>
        <dbReference type="ARBA" id="ARBA00022801"/>
    </source>
</evidence>
<dbReference type="EMBL" id="WJEE01000015">
    <property type="protein sequence ID" value="MRI66397.1"/>
    <property type="molecule type" value="Genomic_DNA"/>
</dbReference>
<dbReference type="RefSeq" id="WP_163578564.1">
    <property type="nucleotide sequence ID" value="NZ_JBHUMW010000054.1"/>
</dbReference>
<dbReference type="AlphaFoldDB" id="A0A6N7QWA8"/>
<keyword evidence="3" id="KW-0460">Magnesium</keyword>
<name>A0A6N7QWA8_9BACI</name>
<dbReference type="SUPFAM" id="SSF56784">
    <property type="entry name" value="HAD-like"/>
    <property type="match status" value="1"/>
</dbReference>
<dbReference type="GO" id="GO:0044281">
    <property type="term" value="P:small molecule metabolic process"/>
    <property type="evidence" value="ECO:0007669"/>
    <property type="project" value="UniProtKB-ARBA"/>
</dbReference>
<dbReference type="Gene3D" id="1.10.150.240">
    <property type="entry name" value="Putative phosphatase, domain 2"/>
    <property type="match status" value="1"/>
</dbReference>
<comment type="caution">
    <text evidence="4">The sequence shown here is derived from an EMBL/GenBank/DDBJ whole genome shotgun (WGS) entry which is preliminary data.</text>
</comment>
<organism evidence="4 5">
    <name type="scientific">Gracilibacillus thailandensis</name>
    <dbReference type="NCBI Taxonomy" id="563735"/>
    <lineage>
        <taxon>Bacteria</taxon>
        <taxon>Bacillati</taxon>
        <taxon>Bacillota</taxon>
        <taxon>Bacilli</taxon>
        <taxon>Bacillales</taxon>
        <taxon>Bacillaceae</taxon>
        <taxon>Gracilibacillus</taxon>
    </lineage>
</organism>
<dbReference type="PANTHER" id="PTHR46470:SF4">
    <property type="entry name" value="5-AMINO-6-(5-PHOSPHO-D-RIBITYLAMINO)URACIL PHOSPHATASE YIGB"/>
    <property type="match status" value="1"/>
</dbReference>
<dbReference type="InterPro" id="IPR006439">
    <property type="entry name" value="HAD-SF_hydro_IA"/>
</dbReference>
<dbReference type="GO" id="GO:0016787">
    <property type="term" value="F:hydrolase activity"/>
    <property type="evidence" value="ECO:0007669"/>
    <property type="project" value="UniProtKB-KW"/>
</dbReference>
<dbReference type="NCBIfam" id="TIGR01549">
    <property type="entry name" value="HAD-SF-IA-v1"/>
    <property type="match status" value="1"/>
</dbReference>
<proteinExistence type="predicted"/>
<dbReference type="InterPro" id="IPR036412">
    <property type="entry name" value="HAD-like_sf"/>
</dbReference>
<dbReference type="Pfam" id="PF00702">
    <property type="entry name" value="Hydrolase"/>
    <property type="match status" value="1"/>
</dbReference>
<dbReference type="SFLD" id="SFLDG01129">
    <property type="entry name" value="C1.5:_HAD__Beta-PGM__Phosphata"/>
    <property type="match status" value="1"/>
</dbReference>
<reference evidence="4 5" key="1">
    <citation type="submission" date="2019-10" db="EMBL/GenBank/DDBJ databases">
        <title>Gracilibacillus salitolerans sp. nov., a moderate halophile isolated from a saline soil in northwest China.</title>
        <authorList>
            <person name="Gan L."/>
        </authorList>
    </citation>
    <scope>NUCLEOTIDE SEQUENCE [LARGE SCALE GENOMIC DNA]</scope>
    <source>
        <strain evidence="4 5">TP2-8</strain>
    </source>
</reference>
<sequence length="224" mass="25896">MIFFDIDATLLDHDKAERLAAIDFYKKYSVELVCSKKDFVDLWFALSKKYFEKFLSGEVTFQEQRRLRIKDLFGRHLNDQQADDIFNYYLVLYKRNWSAFEDVIPCLKSLKQKGIRLGIISNGDYQQQIEKLENLAIKHYFDHIITSSEIGVAKPNPIIFQKACLLANAHVHKSYYVGDRLEADAIGSKQAGMIGVWLNRIGHKTTSSVQVIHSLTELTLIETK</sequence>
<evidence type="ECO:0000313" key="5">
    <source>
        <dbReference type="Proteomes" id="UP000435187"/>
    </source>
</evidence>
<dbReference type="SFLD" id="SFLDS00003">
    <property type="entry name" value="Haloacid_Dehalogenase"/>
    <property type="match status" value="1"/>
</dbReference>
<dbReference type="InterPro" id="IPR023214">
    <property type="entry name" value="HAD_sf"/>
</dbReference>
<accession>A0A6N7QWA8</accession>
<dbReference type="Proteomes" id="UP000435187">
    <property type="component" value="Unassembled WGS sequence"/>
</dbReference>
<evidence type="ECO:0000313" key="4">
    <source>
        <dbReference type="EMBL" id="MRI66397.1"/>
    </source>
</evidence>
<keyword evidence="5" id="KW-1185">Reference proteome</keyword>
<evidence type="ECO:0000256" key="1">
    <source>
        <dbReference type="ARBA" id="ARBA00001946"/>
    </source>
</evidence>
<evidence type="ECO:0000256" key="3">
    <source>
        <dbReference type="ARBA" id="ARBA00022842"/>
    </source>
</evidence>
<protein>
    <submittedName>
        <fullName evidence="4">HAD-IA family hydrolase</fullName>
    </submittedName>
</protein>
<comment type="cofactor">
    <cofactor evidence="1">
        <name>Mg(2+)</name>
        <dbReference type="ChEBI" id="CHEBI:18420"/>
    </cofactor>
</comment>
<gene>
    <name evidence="4" type="ORF">GH885_08535</name>
</gene>
<keyword evidence="2 4" id="KW-0378">Hydrolase</keyword>
<dbReference type="InterPro" id="IPR023198">
    <property type="entry name" value="PGP-like_dom2"/>
</dbReference>
<dbReference type="Gene3D" id="3.40.50.1000">
    <property type="entry name" value="HAD superfamily/HAD-like"/>
    <property type="match status" value="1"/>
</dbReference>
<dbReference type="PRINTS" id="PR00413">
    <property type="entry name" value="HADHALOGNASE"/>
</dbReference>
<dbReference type="PANTHER" id="PTHR46470">
    <property type="entry name" value="N-ACYLNEURAMINATE-9-PHOSPHATASE"/>
    <property type="match status" value="1"/>
</dbReference>